<organism evidence="2 3">
    <name type="scientific">Spelaeicoccus albus</name>
    <dbReference type="NCBI Taxonomy" id="1280376"/>
    <lineage>
        <taxon>Bacteria</taxon>
        <taxon>Bacillati</taxon>
        <taxon>Actinomycetota</taxon>
        <taxon>Actinomycetes</taxon>
        <taxon>Micrococcales</taxon>
        <taxon>Brevibacteriaceae</taxon>
        <taxon>Spelaeicoccus</taxon>
    </lineage>
</organism>
<accession>A0A7Z0A7Y4</accession>
<feature type="transmembrane region" description="Helical" evidence="1">
    <location>
        <begin position="116"/>
        <end position="141"/>
    </location>
</feature>
<sequence>MTDMSADQPDRQPIIENHIHNNHTVDANAHVWRVAGTILAIAAFVSLAWGLSTAGLAELAASGTAAMISCLVQLLIRNGMIVIPERKSDDARIEEGKSAIKSIVGMFQAFLDRSSLLRLALIAIGYAVLFILLRAGIQALLGVFANIWIAGAFGAAVASVICAPTLFTGLFRAMKAKSGYKGGDA</sequence>
<comment type="caution">
    <text evidence="2">The sequence shown here is derived from an EMBL/GenBank/DDBJ whole genome shotgun (WGS) entry which is preliminary data.</text>
</comment>
<dbReference type="Proteomes" id="UP000539111">
    <property type="component" value="Unassembled WGS sequence"/>
</dbReference>
<feature type="transmembrane region" description="Helical" evidence="1">
    <location>
        <begin position="147"/>
        <end position="171"/>
    </location>
</feature>
<dbReference type="EMBL" id="JACBZP010000001">
    <property type="protein sequence ID" value="NYI66089.1"/>
    <property type="molecule type" value="Genomic_DNA"/>
</dbReference>
<protein>
    <submittedName>
        <fullName evidence="2">Uncharacterized protein</fullName>
    </submittedName>
</protein>
<feature type="transmembrane region" description="Helical" evidence="1">
    <location>
        <begin position="31"/>
        <end position="50"/>
    </location>
</feature>
<evidence type="ECO:0000313" key="2">
    <source>
        <dbReference type="EMBL" id="NYI66089.1"/>
    </source>
</evidence>
<gene>
    <name evidence="2" type="ORF">BJY26_000395</name>
</gene>
<proteinExistence type="predicted"/>
<dbReference type="RefSeq" id="WP_179425209.1">
    <property type="nucleotide sequence ID" value="NZ_JACBZP010000001.1"/>
</dbReference>
<keyword evidence="1" id="KW-0472">Membrane</keyword>
<keyword evidence="3" id="KW-1185">Reference proteome</keyword>
<reference evidence="2 3" key="1">
    <citation type="submission" date="2020-07" db="EMBL/GenBank/DDBJ databases">
        <title>Sequencing the genomes of 1000 actinobacteria strains.</title>
        <authorList>
            <person name="Klenk H.-P."/>
        </authorList>
    </citation>
    <scope>NUCLEOTIDE SEQUENCE [LARGE SCALE GENOMIC DNA]</scope>
    <source>
        <strain evidence="2 3">DSM 26341</strain>
    </source>
</reference>
<keyword evidence="1" id="KW-1133">Transmembrane helix</keyword>
<dbReference type="AlphaFoldDB" id="A0A7Z0A7Y4"/>
<keyword evidence="1" id="KW-0812">Transmembrane</keyword>
<evidence type="ECO:0000313" key="3">
    <source>
        <dbReference type="Proteomes" id="UP000539111"/>
    </source>
</evidence>
<feature type="transmembrane region" description="Helical" evidence="1">
    <location>
        <begin position="56"/>
        <end position="76"/>
    </location>
</feature>
<evidence type="ECO:0000256" key="1">
    <source>
        <dbReference type="SAM" id="Phobius"/>
    </source>
</evidence>
<name>A0A7Z0A7Y4_9MICO</name>